<dbReference type="Proteomes" id="UP000326924">
    <property type="component" value="Unassembled WGS sequence"/>
</dbReference>
<dbReference type="OrthoDB" id="5572844at2759"/>
<dbReference type="PANTHER" id="PTHR28027">
    <property type="entry name" value="TRANSCRIPTIONAL REGULATOR MIT1"/>
    <property type="match status" value="1"/>
</dbReference>
<dbReference type="GO" id="GO:0003677">
    <property type="term" value="F:DNA binding"/>
    <property type="evidence" value="ECO:0007669"/>
    <property type="project" value="TreeGrafter"/>
</dbReference>
<feature type="region of interest" description="Disordered" evidence="1">
    <location>
        <begin position="321"/>
        <end position="387"/>
    </location>
</feature>
<sequence>METYHGHVRTPADAIILFEACRLGLLPRVQRRLSEKERQNIKSGSVFVWDEREAGMRRWTDGKSWSASRVSGSFLTYREMEGKRGGSNAFAPPVTSMNGRGGKSPNPDGSDSDGMDVEGPDGYRYKPDGLMKQSFSITTATHQKLHLISYYARSHPSSQNLIQPSHDASLKHIRPVKGMYPESTVHEQQNVPVVTRAPMIASMPHPSPIPVYARQGGATHPASYGGQVPAAYGWPPSPVATPPTGAQIPQYGMHQLPAPTQNGASQTPMPYSAPPYTAAPLAQANGGSPRMYDRPALPQLEGLTSQPSLHRGSVGSALVSLQNRSPGTAPAQIQRTTPPLALPPPNPTPNPAQSYTTEDRYASPANSAQSKSPPHDGTTWEITPLRSSPSAMELDASRLGLDVQDIPSEKLTFGEDLRALRVLDRAFAA</sequence>
<dbReference type="InParanoid" id="A0A5J5EYW7"/>
<feature type="compositionally biased region" description="Pro residues" evidence="1">
    <location>
        <begin position="340"/>
        <end position="350"/>
    </location>
</feature>
<gene>
    <name evidence="2" type="ORF">FN846DRAFT_682115</name>
</gene>
<feature type="region of interest" description="Disordered" evidence="1">
    <location>
        <begin position="85"/>
        <end position="120"/>
    </location>
</feature>
<protein>
    <submittedName>
        <fullName evidence="2">Gti1/Pac2 family-domain-containing protein</fullName>
    </submittedName>
</protein>
<evidence type="ECO:0000313" key="3">
    <source>
        <dbReference type="Proteomes" id="UP000326924"/>
    </source>
</evidence>
<organism evidence="2 3">
    <name type="scientific">Sphaerosporella brunnea</name>
    <dbReference type="NCBI Taxonomy" id="1250544"/>
    <lineage>
        <taxon>Eukaryota</taxon>
        <taxon>Fungi</taxon>
        <taxon>Dikarya</taxon>
        <taxon>Ascomycota</taxon>
        <taxon>Pezizomycotina</taxon>
        <taxon>Pezizomycetes</taxon>
        <taxon>Pezizales</taxon>
        <taxon>Pyronemataceae</taxon>
        <taxon>Sphaerosporella</taxon>
    </lineage>
</organism>
<comment type="caution">
    <text evidence="2">The sequence shown here is derived from an EMBL/GenBank/DDBJ whole genome shotgun (WGS) entry which is preliminary data.</text>
</comment>
<dbReference type="AlphaFoldDB" id="A0A5J5EYW7"/>
<reference evidence="2 3" key="1">
    <citation type="submission" date="2019-09" db="EMBL/GenBank/DDBJ databases">
        <title>Draft genome of the ectomycorrhizal ascomycete Sphaerosporella brunnea.</title>
        <authorList>
            <consortium name="DOE Joint Genome Institute"/>
            <person name="Benucci G.M."/>
            <person name="Marozzi G."/>
            <person name="Antonielli L."/>
            <person name="Sanchez S."/>
            <person name="Marco P."/>
            <person name="Wang X."/>
            <person name="Falini L.B."/>
            <person name="Barry K."/>
            <person name="Haridas S."/>
            <person name="Lipzen A."/>
            <person name="Labutti K."/>
            <person name="Grigoriev I.V."/>
            <person name="Murat C."/>
            <person name="Martin F."/>
            <person name="Albertini E."/>
            <person name="Donnini D."/>
            <person name="Bonito G."/>
        </authorList>
    </citation>
    <scope>NUCLEOTIDE SEQUENCE [LARGE SCALE GENOMIC DNA]</scope>
    <source>
        <strain evidence="2 3">Sb_GMNB300</strain>
    </source>
</reference>
<dbReference type="InterPro" id="IPR018608">
    <property type="entry name" value="Gti1/Pac2"/>
</dbReference>
<name>A0A5J5EYW7_9PEZI</name>
<accession>A0A5J5EYW7</accession>
<keyword evidence="3" id="KW-1185">Reference proteome</keyword>
<proteinExistence type="predicted"/>
<evidence type="ECO:0000313" key="2">
    <source>
        <dbReference type="EMBL" id="KAA8908101.1"/>
    </source>
</evidence>
<dbReference type="PANTHER" id="PTHR28027:SF1">
    <property type="entry name" value="CAMP INDEPENDENT REGULATORY PROTEIN (AFU_ORTHOLOGUE AFUA_3G09640)"/>
    <property type="match status" value="1"/>
</dbReference>
<dbReference type="Pfam" id="PF09729">
    <property type="entry name" value="Gti1_Pac2"/>
    <property type="match status" value="1"/>
</dbReference>
<feature type="compositionally biased region" description="Polar residues" evidence="1">
    <location>
        <begin position="321"/>
        <end position="336"/>
    </location>
</feature>
<feature type="compositionally biased region" description="Acidic residues" evidence="1">
    <location>
        <begin position="110"/>
        <end position="119"/>
    </location>
</feature>
<evidence type="ECO:0000256" key="1">
    <source>
        <dbReference type="SAM" id="MobiDB-lite"/>
    </source>
</evidence>
<dbReference type="EMBL" id="VXIS01000071">
    <property type="protein sequence ID" value="KAA8908101.1"/>
    <property type="molecule type" value="Genomic_DNA"/>
</dbReference>